<dbReference type="Proteomes" id="UP001062846">
    <property type="component" value="Chromosome 1"/>
</dbReference>
<comment type="caution">
    <text evidence="1">The sequence shown here is derived from an EMBL/GenBank/DDBJ whole genome shotgun (WGS) entry which is preliminary data.</text>
</comment>
<keyword evidence="2" id="KW-1185">Reference proteome</keyword>
<name>A0ACC0Q409_RHOML</name>
<sequence>MSVLLLQPLPPNFSSLPHPKTRPRPRVPSPPAQNSITTPPPRKSTPFIVSAASNSRTTRIEDDYHSTLRSLNSKGRFPRKSLGQHYMLNSSINEQLAGVADVKEGDVVLEIGPGTGSLTNVLVSAGATVLAIEKDPHMAALVTERFASIDRVKVNYTFCLYIRLENILALLAGKMRIRLRPNMFCRTMQVLQEDFTKCHIHSHLISLGGCQKSLDGESRYAKVVSNIPFNITTDVVKLLLPMGDIFSNVVLLLQEETALRLVNSSLRTSQYRPISIFINFYSDPEYMFKVPRSNFFPQPNVDAAVVRFRLKQTADYPPVSSTKTFFSMVNSAFSGKRKMLRRSLQHICTSPEIEAALENVGLPATSRPEELTLDNFVKLHNLVTKT</sequence>
<evidence type="ECO:0000313" key="1">
    <source>
        <dbReference type="EMBL" id="KAI8572146.1"/>
    </source>
</evidence>
<proteinExistence type="predicted"/>
<gene>
    <name evidence="1" type="ORF">RHMOL_Rhmol01G0176000</name>
</gene>
<protein>
    <submittedName>
        <fullName evidence="1">Uncharacterized protein</fullName>
    </submittedName>
</protein>
<accession>A0ACC0Q409</accession>
<dbReference type="EMBL" id="CM046388">
    <property type="protein sequence ID" value="KAI8572146.1"/>
    <property type="molecule type" value="Genomic_DNA"/>
</dbReference>
<reference evidence="1" key="1">
    <citation type="submission" date="2022-02" db="EMBL/GenBank/DDBJ databases">
        <title>Plant Genome Project.</title>
        <authorList>
            <person name="Zhang R.-G."/>
        </authorList>
    </citation>
    <scope>NUCLEOTIDE SEQUENCE</scope>
    <source>
        <strain evidence="1">AT1</strain>
    </source>
</reference>
<evidence type="ECO:0000313" key="2">
    <source>
        <dbReference type="Proteomes" id="UP001062846"/>
    </source>
</evidence>
<organism evidence="1 2">
    <name type="scientific">Rhododendron molle</name>
    <name type="common">Chinese azalea</name>
    <name type="synonym">Azalea mollis</name>
    <dbReference type="NCBI Taxonomy" id="49168"/>
    <lineage>
        <taxon>Eukaryota</taxon>
        <taxon>Viridiplantae</taxon>
        <taxon>Streptophyta</taxon>
        <taxon>Embryophyta</taxon>
        <taxon>Tracheophyta</taxon>
        <taxon>Spermatophyta</taxon>
        <taxon>Magnoliopsida</taxon>
        <taxon>eudicotyledons</taxon>
        <taxon>Gunneridae</taxon>
        <taxon>Pentapetalae</taxon>
        <taxon>asterids</taxon>
        <taxon>Ericales</taxon>
        <taxon>Ericaceae</taxon>
        <taxon>Ericoideae</taxon>
        <taxon>Rhodoreae</taxon>
        <taxon>Rhododendron</taxon>
    </lineage>
</organism>